<keyword evidence="2" id="KW-1185">Reference proteome</keyword>
<dbReference type="RefSeq" id="WP_160130600.1">
    <property type="nucleotide sequence ID" value="NZ_CP019288.1"/>
</dbReference>
<name>A0A7L4ZNF4_9FLAO</name>
<evidence type="ECO:0000313" key="2">
    <source>
        <dbReference type="Proteomes" id="UP000464657"/>
    </source>
</evidence>
<proteinExistence type="predicted"/>
<evidence type="ECO:0000313" key="1">
    <source>
        <dbReference type="EMBL" id="QHI38030.1"/>
    </source>
</evidence>
<sequence>MQFTEGLQTFKKIINQLTDIINISEKNYNKKFILDQIFKNNLSAIYNVNNGIILKTIAADFIFYEDTYWDLFRDHFEKNNWDINIVLPFLKNHELFLFESNHTRLIVVFLDLFENKKNFSKIRTDQIKGELLEFISQILLILKWVENIDLKHKILSLIEKILLDKKVLKLCYYEVHDLTPVFYLLTYILFYFYNPVLKEFLIEINIYEKINKEVGAKTIILDNLIEFTKNKYYGIEMKEVNKFKPVLGDLFYKELIDLINQRLINKEEFNPEKFDNLLQENKELHKNLGQ</sequence>
<dbReference type="Proteomes" id="UP000464657">
    <property type="component" value="Chromosome"/>
</dbReference>
<dbReference type="KEGG" id="kan:IMCC3317_34140"/>
<dbReference type="AlphaFoldDB" id="A0A7L4ZNF4"/>
<protein>
    <submittedName>
        <fullName evidence="1">Uncharacterized protein</fullName>
    </submittedName>
</protein>
<reference evidence="1 2" key="1">
    <citation type="journal article" date="2013" name="Int. J. Syst. Evol. Microbiol.">
        <title>Kordia antarctica sp. nov., isolated from Antarctic seawater.</title>
        <authorList>
            <person name="Baek K."/>
            <person name="Choi A."/>
            <person name="Kang I."/>
            <person name="Lee K."/>
            <person name="Cho J.C."/>
        </authorList>
    </citation>
    <scope>NUCLEOTIDE SEQUENCE [LARGE SCALE GENOMIC DNA]</scope>
    <source>
        <strain evidence="1 2">IMCC3317</strain>
    </source>
</reference>
<accession>A0A7L4ZNF4</accession>
<gene>
    <name evidence="1" type="ORF">IMCC3317_34140</name>
</gene>
<dbReference type="EMBL" id="CP019288">
    <property type="protein sequence ID" value="QHI38030.1"/>
    <property type="molecule type" value="Genomic_DNA"/>
</dbReference>
<organism evidence="1 2">
    <name type="scientific">Kordia antarctica</name>
    <dbReference type="NCBI Taxonomy" id="1218801"/>
    <lineage>
        <taxon>Bacteria</taxon>
        <taxon>Pseudomonadati</taxon>
        <taxon>Bacteroidota</taxon>
        <taxon>Flavobacteriia</taxon>
        <taxon>Flavobacteriales</taxon>
        <taxon>Flavobacteriaceae</taxon>
        <taxon>Kordia</taxon>
    </lineage>
</organism>